<protein>
    <submittedName>
        <fullName evidence="3">Uncharacterized protein</fullName>
    </submittedName>
</protein>
<reference evidence="3" key="1">
    <citation type="submission" date="2022-11" db="UniProtKB">
        <authorList>
            <consortium name="WormBaseParasite"/>
        </authorList>
    </citation>
    <scope>IDENTIFICATION</scope>
</reference>
<evidence type="ECO:0000313" key="3">
    <source>
        <dbReference type="WBParaSite" id="nRc.2.0.1.t22095-RA"/>
    </source>
</evidence>
<proteinExistence type="predicted"/>
<feature type="compositionally biased region" description="Polar residues" evidence="1">
    <location>
        <begin position="78"/>
        <end position="94"/>
    </location>
</feature>
<organism evidence="2 3">
    <name type="scientific">Romanomermis culicivorax</name>
    <name type="common">Nematode worm</name>
    <dbReference type="NCBI Taxonomy" id="13658"/>
    <lineage>
        <taxon>Eukaryota</taxon>
        <taxon>Metazoa</taxon>
        <taxon>Ecdysozoa</taxon>
        <taxon>Nematoda</taxon>
        <taxon>Enoplea</taxon>
        <taxon>Dorylaimia</taxon>
        <taxon>Mermithida</taxon>
        <taxon>Mermithoidea</taxon>
        <taxon>Mermithidae</taxon>
        <taxon>Romanomermis</taxon>
    </lineage>
</organism>
<dbReference type="WBParaSite" id="nRc.2.0.1.t22095-RA">
    <property type="protein sequence ID" value="nRc.2.0.1.t22095-RA"/>
    <property type="gene ID" value="nRc.2.0.1.g22095"/>
</dbReference>
<name>A0A915J7I0_ROMCU</name>
<feature type="region of interest" description="Disordered" evidence="1">
    <location>
        <begin position="42"/>
        <end position="94"/>
    </location>
</feature>
<dbReference type="AlphaFoldDB" id="A0A915J7I0"/>
<evidence type="ECO:0000256" key="1">
    <source>
        <dbReference type="SAM" id="MobiDB-lite"/>
    </source>
</evidence>
<keyword evidence="2" id="KW-1185">Reference proteome</keyword>
<sequence>TVSCAPNPRGPPPFHNLNILVVFKQRIQLLIQAHYSALGDGFKGQKHGSYRRQGSEYGNPKRFGLEGMRMRVGGRGYQNVSSGRQRGSQSTATR</sequence>
<dbReference type="Proteomes" id="UP000887565">
    <property type="component" value="Unplaced"/>
</dbReference>
<accession>A0A915J7I0</accession>
<evidence type="ECO:0000313" key="2">
    <source>
        <dbReference type="Proteomes" id="UP000887565"/>
    </source>
</evidence>